<keyword evidence="4 8" id="KW-0028">Amino-acid biosynthesis</keyword>
<dbReference type="InterPro" id="IPR001986">
    <property type="entry name" value="Enolpyruvate_Tfrase_dom"/>
</dbReference>
<keyword evidence="3 8" id="KW-0963">Cytoplasm</keyword>
<comment type="catalytic activity">
    <reaction evidence="7">
        <text>3-phosphoshikimate + phosphoenolpyruvate = 5-O-(1-carboxyvinyl)-3-phosphoshikimate + phosphate</text>
        <dbReference type="Rhea" id="RHEA:21256"/>
        <dbReference type="ChEBI" id="CHEBI:43474"/>
        <dbReference type="ChEBI" id="CHEBI:57701"/>
        <dbReference type="ChEBI" id="CHEBI:58702"/>
        <dbReference type="ChEBI" id="CHEBI:145989"/>
        <dbReference type="EC" id="2.5.1.19"/>
    </reaction>
    <physiologicalReaction direction="left-to-right" evidence="7">
        <dbReference type="Rhea" id="RHEA:21257"/>
    </physiologicalReaction>
</comment>
<dbReference type="GO" id="GO:0003866">
    <property type="term" value="F:3-phosphoshikimate 1-carboxyvinyltransferase activity"/>
    <property type="evidence" value="ECO:0007669"/>
    <property type="project" value="UniProtKB-UniRule"/>
</dbReference>
<dbReference type="EC" id="2.5.1.19" evidence="8"/>
<feature type="binding site" evidence="8">
    <location>
        <position position="404"/>
    </location>
    <ligand>
        <name>phosphoenolpyruvate</name>
        <dbReference type="ChEBI" id="CHEBI:58702"/>
    </ligand>
</feature>
<keyword evidence="6 8" id="KW-0057">Aromatic amino acid biosynthesis</keyword>
<feature type="binding site" evidence="8">
    <location>
        <position position="357"/>
    </location>
    <ligand>
        <name>3-phosphoshikimate</name>
        <dbReference type="ChEBI" id="CHEBI:145989"/>
    </ligand>
</feature>
<dbReference type="Pfam" id="PF00275">
    <property type="entry name" value="EPSP_synthase"/>
    <property type="match status" value="1"/>
</dbReference>
<evidence type="ECO:0000256" key="6">
    <source>
        <dbReference type="ARBA" id="ARBA00023141"/>
    </source>
</evidence>
<dbReference type="GO" id="GO:0005737">
    <property type="term" value="C:cytoplasm"/>
    <property type="evidence" value="ECO:0007669"/>
    <property type="project" value="UniProtKB-SubCell"/>
</dbReference>
<dbReference type="NCBIfam" id="TIGR01356">
    <property type="entry name" value="aroA"/>
    <property type="match status" value="1"/>
</dbReference>
<reference evidence="10 11" key="1">
    <citation type="journal article" date="2018" name="Microbiome">
        <title>Fine metagenomic profile of the Mediterranean stratified and mixed water columns revealed by assembly and recruitment.</title>
        <authorList>
            <person name="Haro-Moreno J.M."/>
            <person name="Lopez-Perez M."/>
            <person name="De La Torre J.R."/>
            <person name="Picazo A."/>
            <person name="Camacho A."/>
            <person name="Rodriguez-Valera F."/>
        </authorList>
    </citation>
    <scope>NUCLEOTIDE SEQUENCE [LARGE SCALE GENOMIC DNA]</scope>
    <source>
        <strain evidence="10">MED-G57</strain>
    </source>
</reference>
<dbReference type="FunFam" id="3.65.10.10:FF:000005">
    <property type="entry name" value="3-phosphoshikimate 1-carboxyvinyltransferase"/>
    <property type="match status" value="1"/>
</dbReference>
<feature type="binding site" evidence="8">
    <location>
        <position position="132"/>
    </location>
    <ligand>
        <name>phosphoenolpyruvate</name>
        <dbReference type="ChEBI" id="CHEBI:58702"/>
    </ligand>
</feature>
<feature type="binding site" evidence="8">
    <location>
        <position position="177"/>
    </location>
    <ligand>
        <name>3-phosphoshikimate</name>
        <dbReference type="ChEBI" id="CHEBI:145989"/>
    </ligand>
</feature>
<accession>A0A368DT19</accession>
<sequence>MIMKINNKNNAILVKHSKSLEGLIQTPSDKSISHRCIMLGSLCVGETKIKNLLLSEDTTITINAMREFGAKIIEDKENNTVNIYGIGIGGLFQPSKNIYLGNSGTSARLLMGLMSSCSVEVNFEGDNSLSNRPMGRVLNPLSEMGLEILDESSGKLPIRLRGSKMSIPINHKITVPSAQVKSALMFSALNIKGKSTIVEPIMTRDHTERLFELFGADISVTRNNEGYNLIEIIGEKKLKAQELDIPGDPSSAAFLIVAGLIVPKSKLIINNIMLNPTRSLFIDYLIEMGGDIKFKNKYVKCGEQVCDIEVRSSKLRGIHTPKEVAPSLIDEYLALSIAAAYAEGESRFCGLSELRVKESNRFNAIKDLLNLSGVSCQEVEDDLLVKANENVRGGSAIKVNLDHRVAMAAMILGMNSKYEISIDDISPISTSFPEFEKIYSQIGGSYRYI</sequence>
<gene>
    <name evidence="8 10" type="primary">aroA</name>
    <name evidence="10" type="ORF">DBW71_01145</name>
</gene>
<feature type="binding site" evidence="8">
    <location>
        <position position="31"/>
    </location>
    <ligand>
        <name>3-phosphoshikimate</name>
        <dbReference type="ChEBI" id="CHEBI:145989"/>
    </ligand>
</feature>
<dbReference type="InterPro" id="IPR023193">
    <property type="entry name" value="EPSP_synthase_CS"/>
</dbReference>
<comment type="function">
    <text evidence="8">Catalyzes the transfer of the enolpyruvyl moiety of phosphoenolpyruvate (PEP) to the 5-hydroxyl of shikimate-3-phosphate (S3P) to produce enolpyruvyl shikimate-3-phosphate and inorganic phosphate.</text>
</comment>
<evidence type="ECO:0000256" key="3">
    <source>
        <dbReference type="ARBA" id="ARBA00022490"/>
    </source>
</evidence>
<comment type="subunit">
    <text evidence="8">Monomer.</text>
</comment>
<feature type="binding site" evidence="8">
    <location>
        <position position="30"/>
    </location>
    <ligand>
        <name>phosphoenolpyruvate</name>
        <dbReference type="ChEBI" id="CHEBI:58702"/>
    </ligand>
</feature>
<dbReference type="Proteomes" id="UP000253570">
    <property type="component" value="Unassembled WGS sequence"/>
</dbReference>
<dbReference type="InterPro" id="IPR006264">
    <property type="entry name" value="EPSP_synthase"/>
</dbReference>
<dbReference type="PIRSF" id="PIRSF000505">
    <property type="entry name" value="EPSPS"/>
    <property type="match status" value="1"/>
</dbReference>
<dbReference type="PANTHER" id="PTHR21090:SF5">
    <property type="entry name" value="PENTAFUNCTIONAL AROM POLYPEPTIDE"/>
    <property type="match status" value="1"/>
</dbReference>
<evidence type="ECO:0000256" key="4">
    <source>
        <dbReference type="ARBA" id="ARBA00022605"/>
    </source>
</evidence>
<feature type="binding site" evidence="8">
    <location>
        <position position="361"/>
    </location>
    <ligand>
        <name>phosphoenolpyruvate</name>
        <dbReference type="ChEBI" id="CHEBI:58702"/>
    </ligand>
</feature>
<dbReference type="PANTHER" id="PTHR21090">
    <property type="entry name" value="AROM/DEHYDROQUINATE SYNTHASE"/>
    <property type="match status" value="1"/>
</dbReference>
<dbReference type="PROSITE" id="PS00104">
    <property type="entry name" value="EPSP_SYNTHASE_1"/>
    <property type="match status" value="1"/>
</dbReference>
<comment type="caution">
    <text evidence="10">The sequence shown here is derived from an EMBL/GenBank/DDBJ whole genome shotgun (WGS) entry which is preliminary data.</text>
</comment>
<organism evidence="10 11">
    <name type="scientific">PS1 clade bacterium</name>
    <dbReference type="NCBI Taxonomy" id="2175152"/>
    <lineage>
        <taxon>Bacteria</taxon>
        <taxon>Pseudomonadati</taxon>
        <taxon>Pseudomonadota</taxon>
        <taxon>Alphaproteobacteria</taxon>
        <taxon>PS1 clade</taxon>
    </lineage>
</organism>
<dbReference type="Gene3D" id="3.65.10.10">
    <property type="entry name" value="Enolpyruvate transferase domain"/>
    <property type="match status" value="2"/>
</dbReference>
<evidence type="ECO:0000313" key="11">
    <source>
        <dbReference type="Proteomes" id="UP000253570"/>
    </source>
</evidence>
<evidence type="ECO:0000256" key="2">
    <source>
        <dbReference type="ARBA" id="ARBA00009948"/>
    </source>
</evidence>
<evidence type="ECO:0000259" key="9">
    <source>
        <dbReference type="Pfam" id="PF00275"/>
    </source>
</evidence>
<evidence type="ECO:0000256" key="7">
    <source>
        <dbReference type="ARBA" id="ARBA00044633"/>
    </source>
</evidence>
<feature type="binding site" evidence="8">
    <location>
        <position position="30"/>
    </location>
    <ligand>
        <name>3-phosphoshikimate</name>
        <dbReference type="ChEBI" id="CHEBI:145989"/>
    </ligand>
</feature>
<protein>
    <recommendedName>
        <fullName evidence="8">3-phosphoshikimate 1-carboxyvinyltransferase</fullName>
        <ecNumber evidence="8">2.5.1.19</ecNumber>
    </recommendedName>
    <alternativeName>
        <fullName evidence="8">5-enolpyruvylshikimate-3-phosphate synthase</fullName>
        <shortName evidence="8">EPSP synthase</shortName>
        <shortName evidence="8">EPSPS</shortName>
    </alternativeName>
</protein>
<comment type="pathway">
    <text evidence="1 8">Metabolic intermediate biosynthesis; chorismate biosynthesis; chorismate from D-erythrose 4-phosphate and phosphoenolpyruvate: step 6/7.</text>
</comment>
<feature type="active site" description="Proton acceptor" evidence="8">
    <location>
        <position position="330"/>
    </location>
</feature>
<dbReference type="AlphaFoldDB" id="A0A368DT19"/>
<dbReference type="CDD" id="cd01556">
    <property type="entry name" value="EPSP_synthase"/>
    <property type="match status" value="1"/>
</dbReference>
<comment type="subcellular location">
    <subcellularLocation>
        <location evidence="8">Cytoplasm</location>
    </subcellularLocation>
</comment>
<comment type="similarity">
    <text evidence="2 8">Belongs to the EPSP synthase family.</text>
</comment>
<feature type="binding site" evidence="8">
    <location>
        <position position="179"/>
    </location>
    <ligand>
        <name>phosphoenolpyruvate</name>
        <dbReference type="ChEBI" id="CHEBI:58702"/>
    </ligand>
</feature>
<dbReference type="GO" id="GO:0009423">
    <property type="term" value="P:chorismate biosynthetic process"/>
    <property type="evidence" value="ECO:0007669"/>
    <property type="project" value="UniProtKB-UniRule"/>
</dbReference>
<evidence type="ECO:0000256" key="8">
    <source>
        <dbReference type="HAMAP-Rule" id="MF_00210"/>
    </source>
</evidence>
<dbReference type="SUPFAM" id="SSF55205">
    <property type="entry name" value="EPT/RTPC-like"/>
    <property type="match status" value="1"/>
</dbReference>
<dbReference type="EMBL" id="QOQD01000002">
    <property type="protein sequence ID" value="RCL74361.1"/>
    <property type="molecule type" value="Genomic_DNA"/>
</dbReference>
<proteinExistence type="inferred from homology"/>
<dbReference type="GO" id="GO:0009073">
    <property type="term" value="P:aromatic amino acid family biosynthetic process"/>
    <property type="evidence" value="ECO:0007669"/>
    <property type="project" value="UniProtKB-KW"/>
</dbReference>
<dbReference type="UniPathway" id="UPA00053">
    <property type="reaction ID" value="UER00089"/>
</dbReference>
<dbReference type="HAMAP" id="MF_00210">
    <property type="entry name" value="EPSP_synth"/>
    <property type="match status" value="1"/>
</dbReference>
<feature type="binding site" evidence="8">
    <location>
        <position position="35"/>
    </location>
    <ligand>
        <name>3-phosphoshikimate</name>
        <dbReference type="ChEBI" id="CHEBI:145989"/>
    </ligand>
</feature>
<name>A0A368DT19_9PROT</name>
<evidence type="ECO:0000256" key="1">
    <source>
        <dbReference type="ARBA" id="ARBA00004811"/>
    </source>
</evidence>
<dbReference type="InterPro" id="IPR036968">
    <property type="entry name" value="Enolpyruvate_Tfrase_sf"/>
</dbReference>
<feature type="binding site" evidence="8">
    <location>
        <position position="330"/>
    </location>
    <ligand>
        <name>3-phosphoshikimate</name>
        <dbReference type="ChEBI" id="CHEBI:145989"/>
    </ligand>
</feature>
<feature type="binding site" evidence="8">
    <location>
        <position position="179"/>
    </location>
    <ligand>
        <name>3-phosphoshikimate</name>
        <dbReference type="ChEBI" id="CHEBI:145989"/>
    </ligand>
</feature>
<dbReference type="GO" id="GO:0008652">
    <property type="term" value="P:amino acid biosynthetic process"/>
    <property type="evidence" value="ECO:0007669"/>
    <property type="project" value="UniProtKB-KW"/>
</dbReference>
<keyword evidence="5 8" id="KW-0808">Transferase</keyword>
<evidence type="ECO:0000313" key="10">
    <source>
        <dbReference type="EMBL" id="RCL74361.1"/>
    </source>
</evidence>
<feature type="binding site" evidence="8">
    <location>
        <position position="104"/>
    </location>
    <ligand>
        <name>phosphoenolpyruvate</name>
        <dbReference type="ChEBI" id="CHEBI:58702"/>
    </ligand>
</feature>
<feature type="domain" description="Enolpyruvate transferase" evidence="9">
    <location>
        <begin position="15"/>
        <end position="437"/>
    </location>
</feature>
<comment type="caution">
    <text evidence="8">Lacks conserved residue(s) required for the propagation of feature annotation.</text>
</comment>
<evidence type="ECO:0000256" key="5">
    <source>
        <dbReference type="ARBA" id="ARBA00022679"/>
    </source>
</evidence>
<dbReference type="InterPro" id="IPR013792">
    <property type="entry name" value="RNA3'P_cycl/enolpyr_Trfase_a/b"/>
</dbReference>